<proteinExistence type="predicted"/>
<dbReference type="EMBL" id="UOFA01000159">
    <property type="protein sequence ID" value="VAW45125.1"/>
    <property type="molecule type" value="Genomic_DNA"/>
</dbReference>
<sequence length="145" mass="15994">MKKHIITLLALGLMTSNIQAQDMSLDQLLQVVQRAATESSAENKKREATFKQSRDQQNSLLSQARNQLAALERRTEALKIAFDENELMLAELETTLAERAGNLGEMSGTVKILAGDLRSAIEESMTSAEIDGRIDFLTQLASQSK</sequence>
<evidence type="ECO:0000256" key="1">
    <source>
        <dbReference type="SAM" id="MobiDB-lite"/>
    </source>
</evidence>
<organism evidence="2">
    <name type="scientific">hydrothermal vent metagenome</name>
    <dbReference type="NCBI Taxonomy" id="652676"/>
    <lineage>
        <taxon>unclassified sequences</taxon>
        <taxon>metagenomes</taxon>
        <taxon>ecological metagenomes</taxon>
    </lineage>
</organism>
<gene>
    <name evidence="2" type="ORF">MNBD_GAMMA02-854</name>
</gene>
<accession>A0A3B0VNM8</accession>
<dbReference type="AlphaFoldDB" id="A0A3B0VNM8"/>
<protein>
    <submittedName>
        <fullName evidence="2">Uncharacterized protein</fullName>
    </submittedName>
</protein>
<feature type="region of interest" description="Disordered" evidence="1">
    <location>
        <begin position="37"/>
        <end position="59"/>
    </location>
</feature>
<feature type="non-terminal residue" evidence="2">
    <location>
        <position position="145"/>
    </location>
</feature>
<evidence type="ECO:0000313" key="2">
    <source>
        <dbReference type="EMBL" id="VAW45125.1"/>
    </source>
</evidence>
<feature type="compositionally biased region" description="Basic and acidic residues" evidence="1">
    <location>
        <begin position="41"/>
        <end position="54"/>
    </location>
</feature>
<reference evidence="2" key="1">
    <citation type="submission" date="2018-06" db="EMBL/GenBank/DDBJ databases">
        <authorList>
            <person name="Zhirakovskaya E."/>
        </authorList>
    </citation>
    <scope>NUCLEOTIDE SEQUENCE</scope>
</reference>
<name>A0A3B0VNM8_9ZZZZ</name>